<evidence type="ECO:0000313" key="2">
    <source>
        <dbReference type="Proteomes" id="UP000070252"/>
    </source>
</evidence>
<dbReference type="EMBL" id="LIPY01000100">
    <property type="protein sequence ID" value="KWX77605.1"/>
    <property type="molecule type" value="Genomic_DNA"/>
</dbReference>
<sequence length="95" mass="10653">MKTQTKRNNPQQFLGLGRSGKEMANFQEIGGNIQAFEVLNFILYALECRHHHRNLPKQRSGVTRVTVSFLNLAMNVGKERIQCTELAKHAGIGCG</sequence>
<proteinExistence type="predicted"/>
<dbReference type="Proteomes" id="UP000070252">
    <property type="component" value="Unassembled WGS sequence"/>
</dbReference>
<evidence type="ECO:0000313" key="1">
    <source>
        <dbReference type="EMBL" id="KWX77605.1"/>
    </source>
</evidence>
<gene>
    <name evidence="1" type="ORF">AML91_07430</name>
</gene>
<reference evidence="1 2" key="1">
    <citation type="submission" date="2015-08" db="EMBL/GenBank/DDBJ databases">
        <title>Genome of Paenibacillus jilunlii.</title>
        <authorList>
            <person name="Sant'Anna F.H."/>
            <person name="Ambrosini A."/>
            <person name="Souza R."/>
            <person name="Bach E."/>
            <person name="Fernandes G."/>
            <person name="Balsanelli E."/>
            <person name="Baura V.A."/>
            <person name="Pedrosa F.O."/>
            <person name="Souza E.M."/>
            <person name="Passaglia L."/>
        </authorList>
    </citation>
    <scope>NUCLEOTIDE SEQUENCE [LARGE SCALE GENOMIC DNA]</scope>
    <source>
        <strain evidence="1 2">DSM 23019</strain>
    </source>
</reference>
<protein>
    <submittedName>
        <fullName evidence="1">Uncharacterized protein</fullName>
    </submittedName>
</protein>
<organism evidence="1 2">
    <name type="scientific">Paenibacillus jilunlii</name>
    <dbReference type="NCBI Taxonomy" id="682956"/>
    <lineage>
        <taxon>Bacteria</taxon>
        <taxon>Bacillati</taxon>
        <taxon>Bacillota</taxon>
        <taxon>Bacilli</taxon>
        <taxon>Bacillales</taxon>
        <taxon>Paenibacillaceae</taxon>
        <taxon>Paenibacillus</taxon>
    </lineage>
</organism>
<name>A0ABR5SYL1_9BACL</name>
<dbReference type="RefSeq" id="WP_062521519.1">
    <property type="nucleotide sequence ID" value="NZ_CP048429.1"/>
</dbReference>
<comment type="caution">
    <text evidence="1">The sequence shown here is derived from an EMBL/GenBank/DDBJ whole genome shotgun (WGS) entry which is preliminary data.</text>
</comment>
<keyword evidence="2" id="KW-1185">Reference proteome</keyword>
<accession>A0ABR5SYL1</accession>